<dbReference type="GeneID" id="68104177"/>
<dbReference type="RefSeq" id="XP_044543012.1">
    <property type="nucleotide sequence ID" value="XM_044687410.1"/>
</dbReference>
<organism evidence="1 2">
    <name type="scientific">Naegleria lovaniensis</name>
    <name type="common">Amoeba</name>
    <dbReference type="NCBI Taxonomy" id="51637"/>
    <lineage>
        <taxon>Eukaryota</taxon>
        <taxon>Discoba</taxon>
        <taxon>Heterolobosea</taxon>
        <taxon>Tetramitia</taxon>
        <taxon>Eutetramitia</taxon>
        <taxon>Vahlkampfiidae</taxon>
        <taxon>Naegleria</taxon>
    </lineage>
</organism>
<proteinExistence type="predicted"/>
<evidence type="ECO:0000313" key="1">
    <source>
        <dbReference type="EMBL" id="KAG2373838.1"/>
    </source>
</evidence>
<protein>
    <submittedName>
        <fullName evidence="1">Uncharacterized protein</fullName>
    </submittedName>
</protein>
<dbReference type="EMBL" id="PYSW02000050">
    <property type="protein sequence ID" value="KAG2373838.1"/>
    <property type="molecule type" value="Genomic_DNA"/>
</dbReference>
<dbReference type="AlphaFoldDB" id="A0AA88GEQ8"/>
<dbReference type="Proteomes" id="UP000816034">
    <property type="component" value="Unassembled WGS sequence"/>
</dbReference>
<accession>A0AA88GEQ8</accession>
<evidence type="ECO:0000313" key="2">
    <source>
        <dbReference type="Proteomes" id="UP000816034"/>
    </source>
</evidence>
<name>A0AA88GEQ8_NAELO</name>
<keyword evidence="2" id="KW-1185">Reference proteome</keyword>
<gene>
    <name evidence="1" type="ORF">C9374_011723</name>
</gene>
<comment type="caution">
    <text evidence="1">The sequence shown here is derived from an EMBL/GenBank/DDBJ whole genome shotgun (WGS) entry which is preliminary data.</text>
</comment>
<sequence length="370" mass="43416">MTPRKENNTPSFDPLLVHRILLFTHWSEWPTIKPYQISNIWAQVWRTESFAENYFINILNLKSCEQERLKQILHRLTSLYDEPTTDAPVMYVPEMKQIKKVKLTPKTGYAPRIATGCHWYKTYWDILKEYIALHKHEIIFGKYHRDENYHSFSLDTAKLDDIIQRATALKSALELRTKLNEALNMKTLTINDESGFEISLPSTVLKQVVGGDLTVFVRHAKDERLSTGSSTNAKKSFLDMTIFLACGYPLRIFSAFEMASSTSEYRIRETIQIFDEILFVNEVNDYYDETCHSSELLHKLKTVIFPDYQVALKDYESVERFTANKMFNTILYHLLALTFVNEHSMMYFLCGESEKAERYFPIYWDSDLSF</sequence>
<reference evidence="1 2" key="1">
    <citation type="journal article" date="2018" name="BMC Genomics">
        <title>The genome of Naegleria lovaniensis, the basis for a comparative approach to unravel pathogenicity factors of the human pathogenic amoeba N. fowleri.</title>
        <authorList>
            <person name="Liechti N."/>
            <person name="Schurch N."/>
            <person name="Bruggmann R."/>
            <person name="Wittwer M."/>
        </authorList>
    </citation>
    <scope>NUCLEOTIDE SEQUENCE [LARGE SCALE GENOMIC DNA]</scope>
    <source>
        <strain evidence="1 2">ATCC 30569</strain>
    </source>
</reference>